<dbReference type="SUPFAM" id="SSF52172">
    <property type="entry name" value="CheY-like"/>
    <property type="match status" value="1"/>
</dbReference>
<feature type="domain" description="Response regulatory" evidence="10">
    <location>
        <begin position="466"/>
        <end position="584"/>
    </location>
</feature>
<keyword evidence="8" id="KW-0812">Transmembrane</keyword>
<dbReference type="InterPro" id="IPR003661">
    <property type="entry name" value="HisK_dim/P_dom"/>
</dbReference>
<keyword evidence="3 6" id="KW-0597">Phosphoprotein</keyword>
<dbReference type="GO" id="GO:0005886">
    <property type="term" value="C:plasma membrane"/>
    <property type="evidence" value="ECO:0007669"/>
    <property type="project" value="TreeGrafter"/>
</dbReference>
<dbReference type="CDD" id="cd00082">
    <property type="entry name" value="HisKA"/>
    <property type="match status" value="1"/>
</dbReference>
<dbReference type="EC" id="2.7.13.3" evidence="2"/>
<dbReference type="Pfam" id="PF00512">
    <property type="entry name" value="HisKA"/>
    <property type="match status" value="1"/>
</dbReference>
<dbReference type="InterPro" id="IPR011006">
    <property type="entry name" value="CheY-like_superfamily"/>
</dbReference>
<dbReference type="InterPro" id="IPR004358">
    <property type="entry name" value="Sig_transdc_His_kin-like_C"/>
</dbReference>
<dbReference type="SMART" id="SM00388">
    <property type="entry name" value="HisKA"/>
    <property type="match status" value="1"/>
</dbReference>
<name>A0A7X0MVJ3_9GAMM</name>
<dbReference type="RefSeq" id="WP_166848434.1">
    <property type="nucleotide sequence ID" value="NZ_JAAONY010000001.1"/>
</dbReference>
<sequence length="584" mass="66075">MKIFSKDKYSMDEALLIESEHRIAYLKLFRSTIFVQALFPLVLAYVFYPLIDKGWLLTWLFAILLVTFARAYLTYGWFCRDDSPCRVKLFEQLSLFLSFLAGCLWGSTVFVMDFQNYPEASVFLNIIVFGLTAGSVGIGSYWVEYFLVYNFAVFSIYVLAYLVGIPEPYYLLSLSISLFVAFMTQIVVVFHRGNAQNILLSKRNEKLARNLDRQKQEAESVADSRNRFLAAASHDLRQPVQALNFFLSVLRSELHTEKGQSVYDKVQKCTDGINELLNSILDLSRLDAEVVAFKKEPCCIGDILQDLNQQLRAQAEAKGLQLEIPESNQYVVSDAVFLRRILSNLMVNAITYTASGKVTVSLISEFGGLSVEIRDTGPGLNEEEQERVFEEFYQLHNPERDKRKGLGLGLSIVKRLCLLLDIPIRLNSQKGEGSCFTLLLTECSEPVKHDISANKPVINNLAEGKRILIIDDEPEVLDSLYELLTHWQCNVLTASSAEDACEQIGLHEGKLDLIIADYRLKDNKTGVEAIIAVKNHSGDQQLNAVIISGDTEPKRIKEVMESGYHFLHKPVKPAHLRMVLQQLL</sequence>
<evidence type="ECO:0000256" key="6">
    <source>
        <dbReference type="PROSITE-ProRule" id="PRU00169"/>
    </source>
</evidence>
<dbReference type="PANTHER" id="PTHR43047:SF9">
    <property type="entry name" value="HISTIDINE KINASE"/>
    <property type="match status" value="1"/>
</dbReference>
<dbReference type="CDD" id="cd00075">
    <property type="entry name" value="HATPase"/>
    <property type="match status" value="1"/>
</dbReference>
<keyword evidence="5" id="KW-0418">Kinase</keyword>
<feature type="domain" description="Histidine kinase" evidence="9">
    <location>
        <begin position="231"/>
        <end position="444"/>
    </location>
</feature>
<proteinExistence type="predicted"/>
<dbReference type="PROSITE" id="PS50109">
    <property type="entry name" value="HIS_KIN"/>
    <property type="match status" value="1"/>
</dbReference>
<keyword evidence="4" id="KW-0808">Transferase</keyword>
<dbReference type="AlphaFoldDB" id="A0A7X0MVJ3"/>
<comment type="caution">
    <text evidence="11">The sequence shown here is derived from an EMBL/GenBank/DDBJ whole genome shotgun (WGS) entry which is preliminary data.</text>
</comment>
<evidence type="ECO:0000256" key="3">
    <source>
        <dbReference type="ARBA" id="ARBA00022553"/>
    </source>
</evidence>
<dbReference type="Gene3D" id="3.40.50.2300">
    <property type="match status" value="1"/>
</dbReference>
<feature type="transmembrane region" description="Helical" evidence="8">
    <location>
        <begin position="120"/>
        <end position="138"/>
    </location>
</feature>
<reference evidence="11 12" key="1">
    <citation type="submission" date="2020-08" db="EMBL/GenBank/DDBJ databases">
        <title>Genomic Encyclopedia of Type Strains, Phase IV (KMG-IV): sequencing the most valuable type-strain genomes for metagenomic binning, comparative biology and taxonomic classification.</title>
        <authorList>
            <person name="Goeker M."/>
        </authorList>
    </citation>
    <scope>NUCLEOTIDE SEQUENCE [LARGE SCALE GENOMIC DNA]</scope>
    <source>
        <strain evidence="11 12">DSM 22368</strain>
    </source>
</reference>
<feature type="transmembrane region" description="Helical" evidence="8">
    <location>
        <begin position="28"/>
        <end position="48"/>
    </location>
</feature>
<organism evidence="11 12">
    <name type="scientific">Pseudoteredinibacter isoporae</name>
    <dbReference type="NCBI Taxonomy" id="570281"/>
    <lineage>
        <taxon>Bacteria</taxon>
        <taxon>Pseudomonadati</taxon>
        <taxon>Pseudomonadota</taxon>
        <taxon>Gammaproteobacteria</taxon>
        <taxon>Cellvibrionales</taxon>
        <taxon>Cellvibrionaceae</taxon>
        <taxon>Pseudoteredinibacter</taxon>
    </lineage>
</organism>
<dbReference type="Pfam" id="PF00072">
    <property type="entry name" value="Response_reg"/>
    <property type="match status" value="1"/>
</dbReference>
<dbReference type="InParanoid" id="A0A7X0MVJ3"/>
<dbReference type="PANTHER" id="PTHR43047">
    <property type="entry name" value="TWO-COMPONENT HISTIDINE PROTEIN KINASE"/>
    <property type="match status" value="1"/>
</dbReference>
<feature type="coiled-coil region" evidence="7">
    <location>
        <begin position="197"/>
        <end position="224"/>
    </location>
</feature>
<dbReference type="Proteomes" id="UP000528457">
    <property type="component" value="Unassembled WGS sequence"/>
</dbReference>
<evidence type="ECO:0000256" key="1">
    <source>
        <dbReference type="ARBA" id="ARBA00000085"/>
    </source>
</evidence>
<dbReference type="InterPro" id="IPR036097">
    <property type="entry name" value="HisK_dim/P_sf"/>
</dbReference>
<feature type="transmembrane region" description="Helical" evidence="8">
    <location>
        <begin position="54"/>
        <end position="73"/>
    </location>
</feature>
<dbReference type="PROSITE" id="PS50110">
    <property type="entry name" value="RESPONSE_REGULATORY"/>
    <property type="match status" value="1"/>
</dbReference>
<keyword evidence="7" id="KW-0175">Coiled coil</keyword>
<dbReference type="SUPFAM" id="SSF55874">
    <property type="entry name" value="ATPase domain of HSP90 chaperone/DNA topoisomerase II/histidine kinase"/>
    <property type="match status" value="1"/>
</dbReference>
<evidence type="ECO:0000256" key="5">
    <source>
        <dbReference type="ARBA" id="ARBA00022777"/>
    </source>
</evidence>
<evidence type="ECO:0000313" key="11">
    <source>
        <dbReference type="EMBL" id="MBB6521463.1"/>
    </source>
</evidence>
<dbReference type="FunFam" id="3.30.565.10:FF:000049">
    <property type="entry name" value="Two-component sensor histidine kinase"/>
    <property type="match status" value="1"/>
</dbReference>
<feature type="transmembrane region" description="Helical" evidence="8">
    <location>
        <begin position="93"/>
        <end position="114"/>
    </location>
</feature>
<dbReference type="SMART" id="SM00387">
    <property type="entry name" value="HATPase_c"/>
    <property type="match status" value="1"/>
</dbReference>
<feature type="transmembrane region" description="Helical" evidence="8">
    <location>
        <begin position="145"/>
        <end position="163"/>
    </location>
</feature>
<dbReference type="Pfam" id="PF02518">
    <property type="entry name" value="HATPase_c"/>
    <property type="match status" value="1"/>
</dbReference>
<dbReference type="Gene3D" id="1.10.287.130">
    <property type="match status" value="1"/>
</dbReference>
<evidence type="ECO:0000256" key="2">
    <source>
        <dbReference type="ARBA" id="ARBA00012438"/>
    </source>
</evidence>
<dbReference type="PRINTS" id="PR00344">
    <property type="entry name" value="BCTRLSENSOR"/>
</dbReference>
<evidence type="ECO:0000256" key="8">
    <source>
        <dbReference type="SAM" id="Phobius"/>
    </source>
</evidence>
<keyword evidence="8" id="KW-1133">Transmembrane helix</keyword>
<dbReference type="GO" id="GO:0009927">
    <property type="term" value="F:histidine phosphotransfer kinase activity"/>
    <property type="evidence" value="ECO:0007669"/>
    <property type="project" value="TreeGrafter"/>
</dbReference>
<protein>
    <recommendedName>
        <fullName evidence="2">histidine kinase</fullName>
        <ecNumber evidence="2">2.7.13.3</ecNumber>
    </recommendedName>
</protein>
<evidence type="ECO:0000256" key="7">
    <source>
        <dbReference type="SAM" id="Coils"/>
    </source>
</evidence>
<evidence type="ECO:0000259" key="9">
    <source>
        <dbReference type="PROSITE" id="PS50109"/>
    </source>
</evidence>
<keyword evidence="8" id="KW-0472">Membrane</keyword>
<feature type="modified residue" description="4-aspartylphosphate" evidence="6">
    <location>
        <position position="517"/>
    </location>
</feature>
<dbReference type="InterPro" id="IPR003594">
    <property type="entry name" value="HATPase_dom"/>
</dbReference>
<dbReference type="SMART" id="SM00448">
    <property type="entry name" value="REC"/>
    <property type="match status" value="1"/>
</dbReference>
<keyword evidence="12" id="KW-1185">Reference proteome</keyword>
<dbReference type="GO" id="GO:0000155">
    <property type="term" value="F:phosphorelay sensor kinase activity"/>
    <property type="evidence" value="ECO:0007669"/>
    <property type="project" value="InterPro"/>
</dbReference>
<dbReference type="InterPro" id="IPR001789">
    <property type="entry name" value="Sig_transdc_resp-reg_receiver"/>
</dbReference>
<evidence type="ECO:0000313" key="12">
    <source>
        <dbReference type="Proteomes" id="UP000528457"/>
    </source>
</evidence>
<feature type="transmembrane region" description="Helical" evidence="8">
    <location>
        <begin position="169"/>
        <end position="190"/>
    </location>
</feature>
<dbReference type="InterPro" id="IPR036890">
    <property type="entry name" value="HATPase_C_sf"/>
</dbReference>
<dbReference type="EMBL" id="JACHHT010000001">
    <property type="protein sequence ID" value="MBB6521463.1"/>
    <property type="molecule type" value="Genomic_DNA"/>
</dbReference>
<evidence type="ECO:0000256" key="4">
    <source>
        <dbReference type="ARBA" id="ARBA00022679"/>
    </source>
</evidence>
<dbReference type="Gene3D" id="3.30.565.10">
    <property type="entry name" value="Histidine kinase-like ATPase, C-terminal domain"/>
    <property type="match status" value="1"/>
</dbReference>
<dbReference type="SUPFAM" id="SSF47384">
    <property type="entry name" value="Homodimeric domain of signal transducing histidine kinase"/>
    <property type="match status" value="1"/>
</dbReference>
<evidence type="ECO:0000259" key="10">
    <source>
        <dbReference type="PROSITE" id="PS50110"/>
    </source>
</evidence>
<comment type="catalytic activity">
    <reaction evidence="1">
        <text>ATP + protein L-histidine = ADP + protein N-phospho-L-histidine.</text>
        <dbReference type="EC" id="2.7.13.3"/>
    </reaction>
</comment>
<accession>A0A7X0MVJ3</accession>
<gene>
    <name evidence="11" type="ORF">HNR48_001741</name>
</gene>
<dbReference type="InterPro" id="IPR005467">
    <property type="entry name" value="His_kinase_dom"/>
</dbReference>